<organism evidence="3 4">
    <name type="scientific">Adineta steineri</name>
    <dbReference type="NCBI Taxonomy" id="433720"/>
    <lineage>
        <taxon>Eukaryota</taxon>
        <taxon>Metazoa</taxon>
        <taxon>Spiralia</taxon>
        <taxon>Gnathifera</taxon>
        <taxon>Rotifera</taxon>
        <taxon>Eurotatoria</taxon>
        <taxon>Bdelloidea</taxon>
        <taxon>Adinetida</taxon>
        <taxon>Adinetidae</taxon>
        <taxon>Adineta</taxon>
    </lineage>
</organism>
<protein>
    <recommendedName>
        <fullName evidence="5">RanBP2-type domain-containing protein</fullName>
    </recommendedName>
</protein>
<evidence type="ECO:0000256" key="2">
    <source>
        <dbReference type="SAM" id="MobiDB-lite"/>
    </source>
</evidence>
<feature type="compositionally biased region" description="Low complexity" evidence="2">
    <location>
        <begin position="76"/>
        <end position="88"/>
    </location>
</feature>
<name>A0A819MZW4_9BILA</name>
<gene>
    <name evidence="3" type="ORF">OKA104_LOCUS29148</name>
</gene>
<feature type="coiled-coil region" evidence="1">
    <location>
        <begin position="302"/>
        <end position="357"/>
    </location>
</feature>
<evidence type="ECO:0000256" key="1">
    <source>
        <dbReference type="SAM" id="Coils"/>
    </source>
</evidence>
<reference evidence="3" key="1">
    <citation type="submission" date="2021-02" db="EMBL/GenBank/DDBJ databases">
        <authorList>
            <person name="Nowell W R."/>
        </authorList>
    </citation>
    <scope>NUCLEOTIDE SEQUENCE</scope>
</reference>
<dbReference type="Gene3D" id="4.10.1060.10">
    <property type="entry name" value="Zinc finger, RanBP2-type"/>
    <property type="match status" value="1"/>
</dbReference>
<dbReference type="Proteomes" id="UP000663881">
    <property type="component" value="Unassembled WGS sequence"/>
</dbReference>
<feature type="region of interest" description="Disordered" evidence="2">
    <location>
        <begin position="68"/>
        <end position="115"/>
    </location>
</feature>
<evidence type="ECO:0008006" key="5">
    <source>
        <dbReference type="Google" id="ProtNLM"/>
    </source>
</evidence>
<comment type="caution">
    <text evidence="3">The sequence shown here is derived from an EMBL/GenBank/DDBJ whole genome shotgun (WGS) entry which is preliminary data.</text>
</comment>
<evidence type="ECO:0000313" key="4">
    <source>
        <dbReference type="Proteomes" id="UP000663881"/>
    </source>
</evidence>
<feature type="non-terminal residue" evidence="3">
    <location>
        <position position="1"/>
    </location>
</feature>
<dbReference type="AlphaFoldDB" id="A0A819MZW4"/>
<evidence type="ECO:0000313" key="3">
    <source>
        <dbReference type="EMBL" id="CAF3989869.1"/>
    </source>
</evidence>
<sequence length="394" mass="45045">SLHYYYTMSRSSLDRSTNNRIGVELNNSSTTSYHRRSIPALFKPGRIAKKQLSLLLNKADFEVCDPPDEDEMLRFNPNNESRNNTNPSDATISDDTITERHQQSSQSTYCTSPTIPNKNRIISTIKHRLAPCRYETTKKDENNDEKNRGFLLIDQDGTDLGLISHDNIDQQHTRHAEPCQHGQLDEYSADTNQNHLLSSTPVTPSLLPPQQITLTSSSILPLINHSNSESDIQATQAGVECALLNYDESNGHDTQLSATNSSTSTDSSNIDSQFIHSDRSTLNDIDYVVQQKHDLERITIYEIALNNERREYQQDLSQNENEEIDFDLHYKDAVEQNLKFKEELKRLQEEKDRVCSKWSCEVCTYINEPYIITRKDVCEMCEGPSPLKRHTLTS</sequence>
<feature type="compositionally biased region" description="Polar residues" evidence="2">
    <location>
        <begin position="103"/>
        <end position="115"/>
    </location>
</feature>
<proteinExistence type="predicted"/>
<accession>A0A819MZW4</accession>
<dbReference type="EMBL" id="CAJOAY010002929">
    <property type="protein sequence ID" value="CAF3989869.1"/>
    <property type="molecule type" value="Genomic_DNA"/>
</dbReference>
<keyword evidence="1" id="KW-0175">Coiled coil</keyword>